<keyword evidence="3" id="KW-1185">Reference proteome</keyword>
<dbReference type="EMBL" id="JAKJXP020000006">
    <property type="protein sequence ID" value="KAK7756597.1"/>
    <property type="molecule type" value="Genomic_DNA"/>
</dbReference>
<dbReference type="Proteomes" id="UP001320420">
    <property type="component" value="Unassembled WGS sequence"/>
</dbReference>
<feature type="compositionally biased region" description="Basic residues" evidence="1">
    <location>
        <begin position="24"/>
        <end position="34"/>
    </location>
</feature>
<protein>
    <recommendedName>
        <fullName evidence="4">F-box domain-containing protein</fullName>
    </recommendedName>
</protein>
<evidence type="ECO:0000313" key="3">
    <source>
        <dbReference type="Proteomes" id="UP001320420"/>
    </source>
</evidence>
<sequence>MKLTPIVVPGKRRRAGEPASSRGVSKRKRIRKTPNKALSKGSKKLRHGKVSYLEEHLPLEILRSIFMYSENINLVRASPLLGKFLSEIETRREVFVHAFAPTWCEQSKTGLSKLDRKANPEFQSALLDFSWVNMRFVTKCFEQCARIFPQFMEGRDIFGDLDMAFDDEDAKVTVEDATGEMNATERCFMVHFETFVSKKRSIDRWVSLRVVVDSISMVHHKARIPDALITGPWDDEALKKFFWLTRVGACYQEDQTWELAYTGLETALKHRHEPSGRAISALVLLERTIAELKWPADKLTEAHELIYPLELKAAWTKKYSVHGVLNSFRRRLEEEANSAAQHAQGVQDGQDA</sequence>
<feature type="region of interest" description="Disordered" evidence="1">
    <location>
        <begin position="1"/>
        <end position="41"/>
    </location>
</feature>
<accession>A0AAN9V067</accession>
<organism evidence="2 3">
    <name type="scientific">Diatrype stigma</name>
    <dbReference type="NCBI Taxonomy" id="117547"/>
    <lineage>
        <taxon>Eukaryota</taxon>
        <taxon>Fungi</taxon>
        <taxon>Dikarya</taxon>
        <taxon>Ascomycota</taxon>
        <taxon>Pezizomycotina</taxon>
        <taxon>Sordariomycetes</taxon>
        <taxon>Xylariomycetidae</taxon>
        <taxon>Xylariales</taxon>
        <taxon>Diatrypaceae</taxon>
        <taxon>Diatrype</taxon>
    </lineage>
</organism>
<reference evidence="2 3" key="1">
    <citation type="submission" date="2024-02" db="EMBL/GenBank/DDBJ databases">
        <title>De novo assembly and annotation of 12 fungi associated with fruit tree decline syndrome in Ontario, Canada.</title>
        <authorList>
            <person name="Sulman M."/>
            <person name="Ellouze W."/>
            <person name="Ilyukhin E."/>
        </authorList>
    </citation>
    <scope>NUCLEOTIDE SEQUENCE [LARGE SCALE GENOMIC DNA]</scope>
    <source>
        <strain evidence="2 3">M11/M66-122</strain>
    </source>
</reference>
<evidence type="ECO:0008006" key="4">
    <source>
        <dbReference type="Google" id="ProtNLM"/>
    </source>
</evidence>
<gene>
    <name evidence="2" type="ORF">SLS62_001434</name>
</gene>
<comment type="caution">
    <text evidence="2">The sequence shown here is derived from an EMBL/GenBank/DDBJ whole genome shotgun (WGS) entry which is preliminary data.</text>
</comment>
<proteinExistence type="predicted"/>
<evidence type="ECO:0000256" key="1">
    <source>
        <dbReference type="SAM" id="MobiDB-lite"/>
    </source>
</evidence>
<dbReference type="AlphaFoldDB" id="A0AAN9V067"/>
<evidence type="ECO:0000313" key="2">
    <source>
        <dbReference type="EMBL" id="KAK7756597.1"/>
    </source>
</evidence>
<name>A0AAN9V067_9PEZI</name>